<keyword evidence="5" id="KW-0547">Nucleotide-binding</keyword>
<evidence type="ECO:0000313" key="16">
    <source>
        <dbReference type="Proteomes" id="UP000469870"/>
    </source>
</evidence>
<comment type="caution">
    <text evidence="12">The sequence shown here is derived from an EMBL/GenBank/DDBJ whole genome shotgun (WGS) entry which is preliminary data.</text>
</comment>
<keyword evidence="7" id="KW-0408">Iron</keyword>
<evidence type="ECO:0000313" key="14">
    <source>
        <dbReference type="Proteomes" id="UP000430975"/>
    </source>
</evidence>
<evidence type="ECO:0000256" key="9">
    <source>
        <dbReference type="ARBA" id="ARBA00023136"/>
    </source>
</evidence>
<keyword evidence="3" id="KW-1003">Cell membrane</keyword>
<evidence type="ECO:0000313" key="13">
    <source>
        <dbReference type="EMBL" id="MRJ46870.1"/>
    </source>
</evidence>
<dbReference type="SMART" id="SM00382">
    <property type="entry name" value="AAA"/>
    <property type="match status" value="1"/>
</dbReference>
<dbReference type="Proteomes" id="UP000440066">
    <property type="component" value="Unassembled WGS sequence"/>
</dbReference>
<keyword evidence="14" id="KW-1185">Reference proteome</keyword>
<dbReference type="AlphaFoldDB" id="A0A6I2GD92"/>
<dbReference type="RefSeq" id="WP_153831955.1">
    <property type="nucleotide sequence ID" value="NZ_WJQR01000002.1"/>
</dbReference>
<dbReference type="InterPro" id="IPR027417">
    <property type="entry name" value="P-loop_NTPase"/>
</dbReference>
<name>A0A6I2GD92_9LACT</name>
<feature type="domain" description="ABC transporter" evidence="10">
    <location>
        <begin position="2"/>
        <end position="236"/>
    </location>
</feature>
<dbReference type="GO" id="GO:0016887">
    <property type="term" value="F:ATP hydrolysis activity"/>
    <property type="evidence" value="ECO:0007669"/>
    <property type="project" value="InterPro"/>
</dbReference>
<keyword evidence="6 12" id="KW-0067">ATP-binding</keyword>
<keyword evidence="9" id="KW-0472">Membrane</keyword>
<dbReference type="Pfam" id="PF00005">
    <property type="entry name" value="ABC_tran"/>
    <property type="match status" value="1"/>
</dbReference>
<evidence type="ECO:0000259" key="10">
    <source>
        <dbReference type="PROSITE" id="PS50893"/>
    </source>
</evidence>
<keyword evidence="2" id="KW-0813">Transport</keyword>
<dbReference type="InterPro" id="IPR003593">
    <property type="entry name" value="AAA+_ATPase"/>
</dbReference>
<evidence type="ECO:0000313" key="15">
    <source>
        <dbReference type="Proteomes" id="UP000440066"/>
    </source>
</evidence>
<organism evidence="12 14">
    <name type="scientific">Fundicoccus ignavus</name>
    <dbReference type="NCBI Taxonomy" id="2664442"/>
    <lineage>
        <taxon>Bacteria</taxon>
        <taxon>Bacillati</taxon>
        <taxon>Bacillota</taxon>
        <taxon>Bacilli</taxon>
        <taxon>Lactobacillales</taxon>
        <taxon>Aerococcaceae</taxon>
        <taxon>Fundicoccus</taxon>
    </lineage>
</organism>
<dbReference type="Gene3D" id="3.40.50.300">
    <property type="entry name" value="P-loop containing nucleotide triphosphate hydrolases"/>
    <property type="match status" value="1"/>
</dbReference>
<evidence type="ECO:0000256" key="6">
    <source>
        <dbReference type="ARBA" id="ARBA00022840"/>
    </source>
</evidence>
<dbReference type="PANTHER" id="PTHR42771">
    <property type="entry name" value="IRON(3+)-HYDROXAMATE IMPORT ATP-BINDING PROTEIN FHUC"/>
    <property type="match status" value="1"/>
</dbReference>
<evidence type="ECO:0000256" key="3">
    <source>
        <dbReference type="ARBA" id="ARBA00022475"/>
    </source>
</evidence>
<dbReference type="Proteomes" id="UP000469870">
    <property type="component" value="Unassembled WGS sequence"/>
</dbReference>
<keyword evidence="4" id="KW-0410">Iron transport</keyword>
<evidence type="ECO:0000256" key="5">
    <source>
        <dbReference type="ARBA" id="ARBA00022741"/>
    </source>
</evidence>
<evidence type="ECO:0000313" key="12">
    <source>
        <dbReference type="EMBL" id="MRI84574.1"/>
    </source>
</evidence>
<dbReference type="InterPro" id="IPR051535">
    <property type="entry name" value="Siderophore_ABC-ATPase"/>
</dbReference>
<protein>
    <submittedName>
        <fullName evidence="12">ATP-binding cassette domain-containing protein</fullName>
    </submittedName>
</protein>
<proteinExistence type="predicted"/>
<dbReference type="GO" id="GO:0006826">
    <property type="term" value="P:iron ion transport"/>
    <property type="evidence" value="ECO:0007669"/>
    <property type="project" value="UniProtKB-KW"/>
</dbReference>
<dbReference type="EMBL" id="WJQR01000002">
    <property type="protein sequence ID" value="MRI80744.1"/>
    <property type="molecule type" value="Genomic_DNA"/>
</dbReference>
<accession>A0A6I2GD92</accession>
<dbReference type="FunFam" id="3.40.50.300:FF:000134">
    <property type="entry name" value="Iron-enterobactin ABC transporter ATP-binding protein"/>
    <property type="match status" value="1"/>
</dbReference>
<dbReference type="GO" id="GO:0005886">
    <property type="term" value="C:plasma membrane"/>
    <property type="evidence" value="ECO:0007669"/>
    <property type="project" value="UniProtKB-SubCell"/>
</dbReference>
<sequence length="250" mass="27602">MIKLTTVSKYYSQSSSVGPLTLDIPKAGLTSLIGPNGAGKSTMLLMIGRLLKLDAGTIHVAGMNVADTRSGDLARVLAILRQDNHFITRLTVRQLVAFGRFPYSGGRLTVVDYQAIARYIEFFNLESIADCYLDELSGGQRQRAYVAMILCQETDYILLDEPLNNLDIAHSVQMMDHLRQAVDSLGRTIVMVLHDLNFAARYSDYICAMQAGQIQHFGPPASIFRPEILSELYGTPVEVYESPRGLVVAV</sequence>
<evidence type="ECO:0000256" key="7">
    <source>
        <dbReference type="ARBA" id="ARBA00023004"/>
    </source>
</evidence>
<gene>
    <name evidence="13" type="ORF">GF867_04700</name>
    <name evidence="12" type="ORF">GIY09_01505</name>
    <name evidence="11" type="ORF">GIY11_01690</name>
</gene>
<evidence type="ECO:0000256" key="1">
    <source>
        <dbReference type="ARBA" id="ARBA00004202"/>
    </source>
</evidence>
<dbReference type="EMBL" id="WJQT01000004">
    <property type="protein sequence ID" value="MRJ46870.1"/>
    <property type="molecule type" value="Genomic_DNA"/>
</dbReference>
<reference evidence="13 15" key="1">
    <citation type="submission" date="2019-11" db="EMBL/GenBank/DDBJ databases">
        <title>Characterisation of Fundicoccus ignavus gen. nov. sp. nov., a novel genus of the family Aerococcaceae from bulk tank milk.</title>
        <authorList>
            <person name="Siebert A."/>
            <person name="Huptas C."/>
            <person name="Wenning M."/>
            <person name="Scherer S."/>
            <person name="Doll E.V."/>
        </authorList>
    </citation>
    <scope>NUCLEOTIDE SEQUENCE [LARGE SCALE GENOMIC DNA]</scope>
    <source>
        <strain evidence="13 15">DSM 109652</strain>
    </source>
</reference>
<dbReference type="EMBL" id="WJQS01000001">
    <property type="protein sequence ID" value="MRI84574.1"/>
    <property type="molecule type" value="Genomic_DNA"/>
</dbReference>
<dbReference type="InterPro" id="IPR003439">
    <property type="entry name" value="ABC_transporter-like_ATP-bd"/>
</dbReference>
<keyword evidence="8" id="KW-0406">Ion transport</keyword>
<dbReference type="Proteomes" id="UP000430975">
    <property type="component" value="Unassembled WGS sequence"/>
</dbReference>
<evidence type="ECO:0000256" key="2">
    <source>
        <dbReference type="ARBA" id="ARBA00022448"/>
    </source>
</evidence>
<evidence type="ECO:0000256" key="8">
    <source>
        <dbReference type="ARBA" id="ARBA00023065"/>
    </source>
</evidence>
<dbReference type="SUPFAM" id="SSF52540">
    <property type="entry name" value="P-loop containing nucleoside triphosphate hydrolases"/>
    <property type="match status" value="1"/>
</dbReference>
<evidence type="ECO:0000256" key="4">
    <source>
        <dbReference type="ARBA" id="ARBA00022496"/>
    </source>
</evidence>
<dbReference type="CDD" id="cd03214">
    <property type="entry name" value="ABC_Iron-Siderophores_B12_Hemin"/>
    <property type="match status" value="1"/>
</dbReference>
<dbReference type="PROSITE" id="PS50893">
    <property type="entry name" value="ABC_TRANSPORTER_2"/>
    <property type="match status" value="1"/>
</dbReference>
<dbReference type="PANTHER" id="PTHR42771:SF3">
    <property type="entry name" value="PETROBACTIN IMPORT ATP-BINDING PROTEIN YCLP"/>
    <property type="match status" value="1"/>
</dbReference>
<reference evidence="14 16" key="2">
    <citation type="submission" date="2019-11" db="EMBL/GenBank/DDBJ databases">
        <title>Characterisation of Fundicoccus ignavus gen. nov. sp. nov., a novel genus of the family Aerococcaceae isolated from bulk tank milk.</title>
        <authorList>
            <person name="Siebert A."/>
            <person name="Huptas C."/>
            <person name="Wenning M."/>
            <person name="Scherer S."/>
            <person name="Doll E.V."/>
        </authorList>
    </citation>
    <scope>NUCLEOTIDE SEQUENCE [LARGE SCALE GENOMIC DNA]</scope>
    <source>
        <strain evidence="11 16">DSM 109653</strain>
        <strain evidence="12 14">WS4759</strain>
    </source>
</reference>
<dbReference type="GO" id="GO:0005524">
    <property type="term" value="F:ATP binding"/>
    <property type="evidence" value="ECO:0007669"/>
    <property type="project" value="UniProtKB-KW"/>
</dbReference>
<comment type="subcellular location">
    <subcellularLocation>
        <location evidence="1">Cell membrane</location>
        <topology evidence="1">Peripheral membrane protein</topology>
    </subcellularLocation>
</comment>
<evidence type="ECO:0000313" key="11">
    <source>
        <dbReference type="EMBL" id="MRI80744.1"/>
    </source>
</evidence>